<gene>
    <name evidence="2" type="ORF">LshimejAT787_0802320</name>
</gene>
<proteinExistence type="predicted"/>
<dbReference type="OrthoDB" id="10645787at2759"/>
<dbReference type="Proteomes" id="UP001063166">
    <property type="component" value="Unassembled WGS sequence"/>
</dbReference>
<dbReference type="AlphaFoldDB" id="A0A9P3URM7"/>
<feature type="compositionally biased region" description="Basic residues" evidence="1">
    <location>
        <begin position="356"/>
        <end position="366"/>
    </location>
</feature>
<evidence type="ECO:0000313" key="2">
    <source>
        <dbReference type="EMBL" id="GLB40361.1"/>
    </source>
</evidence>
<feature type="region of interest" description="Disordered" evidence="1">
    <location>
        <begin position="276"/>
        <end position="391"/>
    </location>
</feature>
<comment type="caution">
    <text evidence="2">The sequence shown here is derived from an EMBL/GenBank/DDBJ whole genome shotgun (WGS) entry which is preliminary data.</text>
</comment>
<dbReference type="EMBL" id="BRPK01000008">
    <property type="protein sequence ID" value="GLB40361.1"/>
    <property type="molecule type" value="Genomic_DNA"/>
</dbReference>
<accession>A0A9P3URM7</accession>
<feature type="compositionally biased region" description="Pro residues" evidence="1">
    <location>
        <begin position="370"/>
        <end position="379"/>
    </location>
</feature>
<evidence type="ECO:0000256" key="1">
    <source>
        <dbReference type="SAM" id="MobiDB-lite"/>
    </source>
</evidence>
<name>A0A9P3URM7_LYOSH</name>
<reference evidence="2" key="1">
    <citation type="submission" date="2022-07" db="EMBL/GenBank/DDBJ databases">
        <title>The genome of Lyophyllum shimeji provides insight into the initial evolution of ectomycorrhizal fungal genome.</title>
        <authorList>
            <person name="Kobayashi Y."/>
            <person name="Shibata T."/>
            <person name="Hirakawa H."/>
            <person name="Shigenobu S."/>
            <person name="Nishiyama T."/>
            <person name="Yamada A."/>
            <person name="Hasebe M."/>
            <person name="Kawaguchi M."/>
        </authorList>
    </citation>
    <scope>NUCLEOTIDE SEQUENCE</scope>
    <source>
        <strain evidence="2">AT787</strain>
    </source>
</reference>
<protein>
    <submittedName>
        <fullName evidence="2">Uncharacterized protein</fullName>
    </submittedName>
</protein>
<organism evidence="2 3">
    <name type="scientific">Lyophyllum shimeji</name>
    <name type="common">Hon-shimeji</name>
    <name type="synonym">Tricholoma shimeji</name>
    <dbReference type="NCBI Taxonomy" id="47721"/>
    <lineage>
        <taxon>Eukaryota</taxon>
        <taxon>Fungi</taxon>
        <taxon>Dikarya</taxon>
        <taxon>Basidiomycota</taxon>
        <taxon>Agaricomycotina</taxon>
        <taxon>Agaricomycetes</taxon>
        <taxon>Agaricomycetidae</taxon>
        <taxon>Agaricales</taxon>
        <taxon>Tricholomatineae</taxon>
        <taxon>Lyophyllaceae</taxon>
        <taxon>Lyophyllum</taxon>
    </lineage>
</organism>
<evidence type="ECO:0000313" key="3">
    <source>
        <dbReference type="Proteomes" id="UP001063166"/>
    </source>
</evidence>
<feature type="compositionally biased region" description="Pro residues" evidence="1">
    <location>
        <begin position="226"/>
        <end position="250"/>
    </location>
</feature>
<feature type="compositionally biased region" description="Pro residues" evidence="1">
    <location>
        <begin position="332"/>
        <end position="344"/>
    </location>
</feature>
<sequence length="391" mass="41878">MLLQTIFPSLARSLLVICAFTPTYVLSLPAALKAADSTSVPSAALQAPQRGPALHPARAVPIHGDGKKPVAVDGRKVIKSYEDIGPNGRCETPIRKGMGVITPAPAKVDWKTCSSQGGIGWLYGKHCYGMGGVANLADVTPTGLCYFPSRSVTRDTYHRDVRPSLPRNGRKRLHQRAQGPSSTSGHKSSDTAPGVNRPAQTDHADNKKSSTSLHHRGSNEARRPIRPLPKPPIRPLPKPPIRPLPKPPITVPSSSPPSSLVPITVHAPVIHRPIPLRATEHGPPAHDWNQYKSPQAPPPSPPQPSQPSQPRSYSHNHERSIETPASSSPSRPSSPLPPPPPAPGPEQTAFPSLSRARSKSRSRSKSPARPLSPPPPAPRPDQTEFPGVHKP</sequence>
<keyword evidence="3" id="KW-1185">Reference proteome</keyword>
<feature type="compositionally biased region" description="Pro residues" evidence="1">
    <location>
        <begin position="295"/>
        <end position="307"/>
    </location>
</feature>
<feature type="region of interest" description="Disordered" evidence="1">
    <location>
        <begin position="157"/>
        <end position="258"/>
    </location>
</feature>